<reference evidence="3 4" key="1">
    <citation type="journal article" date="2019" name="Nat. Ecol. Evol.">
        <title>Megaphylogeny resolves global patterns of mushroom evolution.</title>
        <authorList>
            <person name="Varga T."/>
            <person name="Krizsan K."/>
            <person name="Foldi C."/>
            <person name="Dima B."/>
            <person name="Sanchez-Garcia M."/>
            <person name="Sanchez-Ramirez S."/>
            <person name="Szollosi G.J."/>
            <person name="Szarkandi J.G."/>
            <person name="Papp V."/>
            <person name="Albert L."/>
            <person name="Andreopoulos W."/>
            <person name="Angelini C."/>
            <person name="Antonin V."/>
            <person name="Barry K.W."/>
            <person name="Bougher N.L."/>
            <person name="Buchanan P."/>
            <person name="Buyck B."/>
            <person name="Bense V."/>
            <person name="Catcheside P."/>
            <person name="Chovatia M."/>
            <person name="Cooper J."/>
            <person name="Damon W."/>
            <person name="Desjardin D."/>
            <person name="Finy P."/>
            <person name="Geml J."/>
            <person name="Haridas S."/>
            <person name="Hughes K."/>
            <person name="Justo A."/>
            <person name="Karasinski D."/>
            <person name="Kautmanova I."/>
            <person name="Kiss B."/>
            <person name="Kocsube S."/>
            <person name="Kotiranta H."/>
            <person name="LaButti K.M."/>
            <person name="Lechner B.E."/>
            <person name="Liimatainen K."/>
            <person name="Lipzen A."/>
            <person name="Lukacs Z."/>
            <person name="Mihaltcheva S."/>
            <person name="Morgado L.N."/>
            <person name="Niskanen T."/>
            <person name="Noordeloos M.E."/>
            <person name="Ohm R.A."/>
            <person name="Ortiz-Santana B."/>
            <person name="Ovrebo C."/>
            <person name="Racz N."/>
            <person name="Riley R."/>
            <person name="Savchenko A."/>
            <person name="Shiryaev A."/>
            <person name="Soop K."/>
            <person name="Spirin V."/>
            <person name="Szebenyi C."/>
            <person name="Tomsovsky M."/>
            <person name="Tulloss R.E."/>
            <person name="Uehling J."/>
            <person name="Grigoriev I.V."/>
            <person name="Vagvolgyi C."/>
            <person name="Papp T."/>
            <person name="Martin F.M."/>
            <person name="Miettinen O."/>
            <person name="Hibbett D.S."/>
            <person name="Nagy L.G."/>
        </authorList>
    </citation>
    <scope>NUCLEOTIDE SEQUENCE [LARGE SCALE GENOMIC DNA]</scope>
    <source>
        <strain evidence="3 4">FP101781</strain>
    </source>
</reference>
<dbReference type="OrthoDB" id="2823912at2759"/>
<keyword evidence="4" id="KW-1185">Reference proteome</keyword>
<accession>A0A4Y7TVY2</accession>
<feature type="compositionally biased region" description="Polar residues" evidence="1">
    <location>
        <begin position="20"/>
        <end position="43"/>
    </location>
</feature>
<organism evidence="3 4">
    <name type="scientific">Coprinellus micaceus</name>
    <name type="common">Glistening ink-cap mushroom</name>
    <name type="synonym">Coprinus micaceus</name>
    <dbReference type="NCBI Taxonomy" id="71717"/>
    <lineage>
        <taxon>Eukaryota</taxon>
        <taxon>Fungi</taxon>
        <taxon>Dikarya</taxon>
        <taxon>Basidiomycota</taxon>
        <taxon>Agaricomycotina</taxon>
        <taxon>Agaricomycetes</taxon>
        <taxon>Agaricomycetidae</taxon>
        <taxon>Agaricales</taxon>
        <taxon>Agaricineae</taxon>
        <taxon>Psathyrellaceae</taxon>
        <taxon>Coprinellus</taxon>
    </lineage>
</organism>
<dbReference type="AlphaFoldDB" id="A0A4Y7TVY2"/>
<evidence type="ECO:0000256" key="1">
    <source>
        <dbReference type="SAM" id="MobiDB-lite"/>
    </source>
</evidence>
<dbReference type="SUPFAM" id="SSF81383">
    <property type="entry name" value="F-box domain"/>
    <property type="match status" value="1"/>
</dbReference>
<feature type="domain" description="F-box" evidence="2">
    <location>
        <begin position="111"/>
        <end position="160"/>
    </location>
</feature>
<gene>
    <name evidence="3" type="ORF">FA13DRAFT_719968</name>
</gene>
<evidence type="ECO:0000259" key="2">
    <source>
        <dbReference type="PROSITE" id="PS50181"/>
    </source>
</evidence>
<dbReference type="InterPro" id="IPR001810">
    <property type="entry name" value="F-box_dom"/>
</dbReference>
<name>A0A4Y7TVY2_COPMI</name>
<dbReference type="Proteomes" id="UP000298030">
    <property type="component" value="Unassembled WGS sequence"/>
</dbReference>
<dbReference type="PROSITE" id="PS50181">
    <property type="entry name" value="FBOX"/>
    <property type="match status" value="1"/>
</dbReference>
<feature type="region of interest" description="Disordered" evidence="1">
    <location>
        <begin position="20"/>
        <end position="95"/>
    </location>
</feature>
<feature type="compositionally biased region" description="Polar residues" evidence="1">
    <location>
        <begin position="62"/>
        <end position="76"/>
    </location>
</feature>
<proteinExistence type="predicted"/>
<protein>
    <recommendedName>
        <fullName evidence="2">F-box domain-containing protein</fullName>
    </recommendedName>
</protein>
<evidence type="ECO:0000313" key="3">
    <source>
        <dbReference type="EMBL" id="TEB38048.1"/>
    </source>
</evidence>
<comment type="caution">
    <text evidence="3">The sequence shown here is derived from an EMBL/GenBank/DDBJ whole genome shotgun (WGS) entry which is preliminary data.</text>
</comment>
<sequence>MVWPPLGFDITYYQLATSPELGSTGSQAAESQNQVVPSQSTPTAGEGSSGGRKSPARRAATSLGSKQTNTSPSATSDEVAKPAAKRRKNRKWSAAMKQSARLVQESKESLVRSFMQLPLDIVLEMFCHLHPRTLLAISRTSKELRAMVLSRRLAGVWSKSREGSGVPEPPAGFSEPRWASLLFDTRRCQVCWKFKNSEVDWYFLKRTCYDCLHRHTVCLPILGHSQCLASRPDYDMLKSVDIEILEYIPRSVQFSNQNGVQQVTFWDEDVVAVVKVWQDLSGRTDIEGREAFQAWKLQRRETMRTNHNMMSTYHLWHINCLYPSKRMLKHKKKRSYEEERCRQLEEMKARLREVGYRPEDIELSKFLDPNNWHPRATMSDSDHWIQLRPIIEPDIRQLRDFRVALEMELVTHERLLVLEGVYQEFLHTLPPSVQYHCPPAGSLRTEREVAAILETPKNITVAPSHFQPVATKMQAFIDQAQDRLKQDLRSAATLHSELLVQEPWLLARNVFGRCWQAIDGHPKIAKDRILVGWDMIATHSCKGHSKVWLRPGVPVPVPRSFKLNEKASKDSQRLIALAGMRNTVTVETMDERDPRFVCLGSRCTSMDATEVLKVFTWRAALVHLRETDHGNWTSIRMATQHEIKAAKRYEGAAREKVKAWSCNHCSRYLDASNADTKETVLAHLANK</sequence>
<dbReference type="EMBL" id="QPFP01000003">
    <property type="protein sequence ID" value="TEB38048.1"/>
    <property type="molecule type" value="Genomic_DNA"/>
</dbReference>
<dbReference type="InterPro" id="IPR036047">
    <property type="entry name" value="F-box-like_dom_sf"/>
</dbReference>
<evidence type="ECO:0000313" key="4">
    <source>
        <dbReference type="Proteomes" id="UP000298030"/>
    </source>
</evidence>